<feature type="non-terminal residue" evidence="3">
    <location>
        <position position="173"/>
    </location>
</feature>
<keyword evidence="4" id="KW-1185">Reference proteome</keyword>
<gene>
    <name evidence="3" type="ORF">V1477_009450</name>
</gene>
<organism evidence="3 4">
    <name type="scientific">Vespula maculifrons</name>
    <name type="common">Eastern yellow jacket</name>
    <name type="synonym">Wasp</name>
    <dbReference type="NCBI Taxonomy" id="7453"/>
    <lineage>
        <taxon>Eukaryota</taxon>
        <taxon>Metazoa</taxon>
        <taxon>Ecdysozoa</taxon>
        <taxon>Arthropoda</taxon>
        <taxon>Hexapoda</taxon>
        <taxon>Insecta</taxon>
        <taxon>Pterygota</taxon>
        <taxon>Neoptera</taxon>
        <taxon>Endopterygota</taxon>
        <taxon>Hymenoptera</taxon>
        <taxon>Apocrita</taxon>
        <taxon>Aculeata</taxon>
        <taxon>Vespoidea</taxon>
        <taxon>Vespidae</taxon>
        <taxon>Vespinae</taxon>
        <taxon>Vespula</taxon>
    </lineage>
</organism>
<keyword evidence="2" id="KW-1133">Transmembrane helix</keyword>
<dbReference type="Proteomes" id="UP001607303">
    <property type="component" value="Unassembled WGS sequence"/>
</dbReference>
<proteinExistence type="predicted"/>
<dbReference type="AlphaFoldDB" id="A0ABD2C9T3"/>
<keyword evidence="2" id="KW-0812">Transmembrane</keyword>
<evidence type="ECO:0000313" key="4">
    <source>
        <dbReference type="Proteomes" id="UP001607303"/>
    </source>
</evidence>
<evidence type="ECO:0000313" key="3">
    <source>
        <dbReference type="EMBL" id="KAL2741821.1"/>
    </source>
</evidence>
<protein>
    <recommendedName>
        <fullName evidence="5">Jacalin-type lectin domain-containing protein</fullName>
    </recommendedName>
</protein>
<accession>A0ABD2C9T3</accession>
<evidence type="ECO:0008006" key="5">
    <source>
        <dbReference type="Google" id="ProtNLM"/>
    </source>
</evidence>
<evidence type="ECO:0000256" key="1">
    <source>
        <dbReference type="SAM" id="MobiDB-lite"/>
    </source>
</evidence>
<comment type="caution">
    <text evidence="3">The sequence shown here is derived from an EMBL/GenBank/DDBJ whole genome shotgun (WGS) entry which is preliminary data.</text>
</comment>
<keyword evidence="2" id="KW-0472">Membrane</keyword>
<reference evidence="3 4" key="1">
    <citation type="journal article" date="2024" name="Ann. Entomol. Soc. Am.">
        <title>Genomic analyses of the southern and eastern yellowjacket wasps (Hymenoptera: Vespidae) reveal evolutionary signatures of social life.</title>
        <authorList>
            <person name="Catto M.A."/>
            <person name="Caine P.B."/>
            <person name="Orr S.E."/>
            <person name="Hunt B.G."/>
            <person name="Goodisman M.A.D."/>
        </authorList>
    </citation>
    <scope>NUCLEOTIDE SEQUENCE [LARGE SCALE GENOMIC DNA]</scope>
    <source>
        <strain evidence="3">232</strain>
        <tissue evidence="3">Head and thorax</tissue>
    </source>
</reference>
<feature type="transmembrane region" description="Helical" evidence="2">
    <location>
        <begin position="117"/>
        <end position="145"/>
    </location>
</feature>
<sequence length="173" mass="18783">MPLGIETLKKEWSVGTSGNGPKEEWGKSNGSTYKGTFANDGETIEDSSSRTETKEVVFTLTFSRAKTLGKFDEGYRGNSRWDKIGAPVGENVRAADAALADHVFIPRIVGVSKEREAVVVVVVVLVVVIVVMIVVVTVAVVIIIISIKRNLVKSRLGKCSQGVTMEELIDIIY</sequence>
<name>A0ABD2C9T3_VESMC</name>
<dbReference type="EMBL" id="JAYRBN010000058">
    <property type="protein sequence ID" value="KAL2741821.1"/>
    <property type="molecule type" value="Genomic_DNA"/>
</dbReference>
<feature type="region of interest" description="Disordered" evidence="1">
    <location>
        <begin position="1"/>
        <end position="48"/>
    </location>
</feature>
<evidence type="ECO:0000256" key="2">
    <source>
        <dbReference type="SAM" id="Phobius"/>
    </source>
</evidence>